<dbReference type="Proteomes" id="UP000011777">
    <property type="component" value="Unassembled WGS sequence"/>
</dbReference>
<comment type="similarity">
    <text evidence="1">Belongs to the FYV7 family.</text>
</comment>
<protein>
    <recommendedName>
        <fullName evidence="2">rRNA-processing protein FYV7</fullName>
    </recommendedName>
</protein>
<comment type="caution">
    <text evidence="4">The sequence shown here is derived from an EMBL/GenBank/DDBJ whole genome shotgun (WGS) entry which is preliminary data.</text>
</comment>
<accession>M3HKQ9</accession>
<keyword evidence="5" id="KW-1185">Reference proteome</keyword>
<dbReference type="OMA" id="MGPKIDD"/>
<feature type="compositionally biased region" description="Basic and acidic residues" evidence="3">
    <location>
        <begin position="16"/>
        <end position="25"/>
    </location>
</feature>
<feature type="region of interest" description="Disordered" evidence="3">
    <location>
        <begin position="44"/>
        <end position="145"/>
    </location>
</feature>
<sequence length="145" mass="17306">MVSGKPPHQNRKKYVDRREAKSQDIRRALTHRARLRKNYFKLLEKEGIDTTKDEHRNDGDDQEDRKTKKPGINFEERAKIVKQRKEERRRSKLEQVQERISDMETKSKIRALKKEQLKKSTSKGQPLMGPRINNLLDKIKKDMNN</sequence>
<dbReference type="STRING" id="1245528.M3HKQ9"/>
<evidence type="ECO:0000256" key="2">
    <source>
        <dbReference type="ARBA" id="ARBA00018780"/>
    </source>
</evidence>
<evidence type="ECO:0000256" key="1">
    <source>
        <dbReference type="ARBA" id="ARBA00006800"/>
    </source>
</evidence>
<evidence type="ECO:0000256" key="3">
    <source>
        <dbReference type="SAM" id="MobiDB-lite"/>
    </source>
</evidence>
<dbReference type="Pfam" id="PF08524">
    <property type="entry name" value="rRNA_processing"/>
    <property type="match status" value="1"/>
</dbReference>
<evidence type="ECO:0000313" key="4">
    <source>
        <dbReference type="EMBL" id="EMG47977.1"/>
    </source>
</evidence>
<evidence type="ECO:0000313" key="5">
    <source>
        <dbReference type="Proteomes" id="UP000011777"/>
    </source>
</evidence>
<dbReference type="AlphaFoldDB" id="M3HKQ9"/>
<dbReference type="eggNOG" id="KOG4851">
    <property type="taxonomic scope" value="Eukaryota"/>
</dbReference>
<feature type="region of interest" description="Disordered" evidence="3">
    <location>
        <begin position="1"/>
        <end position="25"/>
    </location>
</feature>
<dbReference type="HOGENOM" id="CLU_105541_0_0_1"/>
<name>M3HKQ9_CANMX</name>
<dbReference type="OrthoDB" id="2135053at2759"/>
<dbReference type="InterPro" id="IPR013730">
    <property type="entry name" value="Fyv7/TAP26"/>
</dbReference>
<reference evidence="4 5" key="1">
    <citation type="submission" date="2013-02" db="EMBL/GenBank/DDBJ databases">
        <title>Genome sequence of Candida maltosa Xu316, a potential industrial strain for xylitol and ethanol production.</title>
        <authorList>
            <person name="Yu J."/>
            <person name="Wang Q."/>
            <person name="Geng X."/>
            <person name="Bao W."/>
            <person name="He P."/>
            <person name="Cai J."/>
        </authorList>
    </citation>
    <scope>NUCLEOTIDE SEQUENCE [LARGE SCALE GENOMIC DNA]</scope>
    <source>
        <strain evidence="5">Xu316</strain>
    </source>
</reference>
<proteinExistence type="inferred from homology"/>
<gene>
    <name evidence="4" type="ORF">G210_1565</name>
</gene>
<feature type="compositionally biased region" description="Basic and acidic residues" evidence="3">
    <location>
        <begin position="74"/>
        <end position="118"/>
    </location>
</feature>
<dbReference type="EMBL" id="AOGT01001322">
    <property type="protein sequence ID" value="EMG47977.1"/>
    <property type="molecule type" value="Genomic_DNA"/>
</dbReference>
<feature type="compositionally biased region" description="Basic and acidic residues" evidence="3">
    <location>
        <begin position="44"/>
        <end position="66"/>
    </location>
</feature>
<organism evidence="4 5">
    <name type="scientific">Candida maltosa (strain Xu316)</name>
    <name type="common">Yeast</name>
    <dbReference type="NCBI Taxonomy" id="1245528"/>
    <lineage>
        <taxon>Eukaryota</taxon>
        <taxon>Fungi</taxon>
        <taxon>Dikarya</taxon>
        <taxon>Ascomycota</taxon>
        <taxon>Saccharomycotina</taxon>
        <taxon>Pichiomycetes</taxon>
        <taxon>Debaryomycetaceae</taxon>
        <taxon>Candida/Lodderomyces clade</taxon>
        <taxon>Candida</taxon>
    </lineage>
</organism>